<keyword evidence="4" id="KW-1185">Reference proteome</keyword>
<accession>A0ABY8B984</accession>
<name>A0ABY8B984_9BURK</name>
<organism evidence="3 4">
    <name type="scientific">Pseudoduganella chitinolytica</name>
    <dbReference type="NCBI Taxonomy" id="34070"/>
    <lineage>
        <taxon>Bacteria</taxon>
        <taxon>Pseudomonadati</taxon>
        <taxon>Pseudomonadota</taxon>
        <taxon>Betaproteobacteria</taxon>
        <taxon>Burkholderiales</taxon>
        <taxon>Oxalobacteraceae</taxon>
        <taxon>Telluria group</taxon>
        <taxon>Pseudoduganella</taxon>
    </lineage>
</organism>
<evidence type="ECO:0000313" key="3">
    <source>
        <dbReference type="EMBL" id="WEF32487.1"/>
    </source>
</evidence>
<protein>
    <submittedName>
        <fullName evidence="3">PEP-CTERM sorting domain-containing protein</fullName>
    </submittedName>
</protein>
<keyword evidence="1" id="KW-0732">Signal</keyword>
<evidence type="ECO:0000259" key="2">
    <source>
        <dbReference type="Pfam" id="PF07589"/>
    </source>
</evidence>
<feature type="domain" description="Ice-binding protein C-terminal" evidence="2">
    <location>
        <begin position="232"/>
        <end position="255"/>
    </location>
</feature>
<dbReference type="InterPro" id="IPR013424">
    <property type="entry name" value="Ice-binding_C"/>
</dbReference>
<dbReference type="NCBIfam" id="TIGR02595">
    <property type="entry name" value="PEP_CTERM"/>
    <property type="match status" value="1"/>
</dbReference>
<dbReference type="Proteomes" id="UP001216510">
    <property type="component" value="Chromosome"/>
</dbReference>
<feature type="chain" id="PRO_5046173075" evidence="1">
    <location>
        <begin position="23"/>
        <end position="263"/>
    </location>
</feature>
<proteinExistence type="predicted"/>
<dbReference type="RefSeq" id="WP_277415228.1">
    <property type="nucleotide sequence ID" value="NZ_CP119083.1"/>
</dbReference>
<dbReference type="Pfam" id="PF07589">
    <property type="entry name" value="PEP-CTERM"/>
    <property type="match status" value="1"/>
</dbReference>
<dbReference type="EMBL" id="CP119083">
    <property type="protein sequence ID" value="WEF32487.1"/>
    <property type="molecule type" value="Genomic_DNA"/>
</dbReference>
<gene>
    <name evidence="3" type="ORF">PX653_24240</name>
</gene>
<evidence type="ECO:0000313" key="4">
    <source>
        <dbReference type="Proteomes" id="UP001216510"/>
    </source>
</evidence>
<feature type="signal peptide" evidence="1">
    <location>
        <begin position="1"/>
        <end position="22"/>
    </location>
</feature>
<reference evidence="3 4" key="1">
    <citation type="submission" date="2023-02" db="EMBL/GenBank/DDBJ databases">
        <title>Gemone sequence of Telluria chitinolytica ACM 3522T.</title>
        <authorList>
            <person name="Frediansyah A."/>
            <person name="Miess H."/>
            <person name="Gross H."/>
        </authorList>
    </citation>
    <scope>NUCLEOTIDE SEQUENCE [LARGE SCALE GENOMIC DNA]</scope>
    <source>
        <strain evidence="3 4">ACM 3522</strain>
    </source>
</reference>
<sequence length="263" mass="27785">MTSIYRATVLAAALAVPLCAHAALSASTTLGNVQWHVIDLTPGDGQSAGYDPVDAPHYRQVRTEIFSTAPFYLTSDIQTTGEDSMELDSAIAFGTAAAGAHAGPAFLDGRVTALGDPSLGRNGSVSSNMSGGFDFVLRPHTRLEISGRASWADLHQGSNGTASIRAESYFQAGELAGDDPAPPIHFQLRRGTMTGWADSADYQNFTLVYLNDTDRARSTNFYMSLHANVTNAVPEPGAIAMLLVGLAGVAVRLRRRGAGRASR</sequence>
<evidence type="ECO:0000256" key="1">
    <source>
        <dbReference type="SAM" id="SignalP"/>
    </source>
</evidence>